<gene>
    <name evidence="3" type="ORF">TM5383_00589</name>
</gene>
<feature type="domain" description="Flagellar assembly protein T N-terminal" evidence="2">
    <location>
        <begin position="45"/>
        <end position="128"/>
    </location>
</feature>
<protein>
    <recommendedName>
        <fullName evidence="2">Flagellar assembly protein T N-terminal domain-containing protein</fullName>
    </recommendedName>
</protein>
<dbReference type="OrthoDB" id="7738399at2"/>
<evidence type="ECO:0000259" key="2">
    <source>
        <dbReference type="Pfam" id="PF16548"/>
    </source>
</evidence>
<sequence length="157" mass="16521">MSRSPTLRPTLTAALTALSLLALPMAAPAPAVAAGQAAMEQDALWVDVIGHAVAKNSKDKPAARRRALADALIAAGMAGGVQMKSHTVMDKGRIMRDFTMMRAAGSVLRYDRAGEHWNGNTVEVHLRALVAPLHGTACGSRRNIVLVAMAPEMSTAE</sequence>
<accession>A0A0P1GMI0</accession>
<keyword evidence="1" id="KW-0732">Signal</keyword>
<feature type="chain" id="PRO_5006063591" description="Flagellar assembly protein T N-terminal domain-containing protein" evidence="1">
    <location>
        <begin position="34"/>
        <end position="157"/>
    </location>
</feature>
<dbReference type="InterPro" id="IPR038180">
    <property type="entry name" value="FlgT_N_sf"/>
</dbReference>
<dbReference type="AlphaFoldDB" id="A0A0P1GMI0"/>
<dbReference type="Gene3D" id="3.30.1660.40">
    <property type="entry name" value="FlgT, N-terminal domain"/>
    <property type="match status" value="1"/>
</dbReference>
<dbReference type="InterPro" id="IPR032370">
    <property type="entry name" value="FlgT_N"/>
</dbReference>
<name>A0A0P1GMI0_9RHOB</name>
<keyword evidence="4" id="KW-1185">Reference proteome</keyword>
<reference evidence="3 4" key="1">
    <citation type="submission" date="2015-09" db="EMBL/GenBank/DDBJ databases">
        <authorList>
            <consortium name="Swine Surveillance"/>
        </authorList>
    </citation>
    <scope>NUCLEOTIDE SEQUENCE [LARGE SCALE GENOMIC DNA]</scope>
    <source>
        <strain evidence="3 4">CECT 8383</strain>
    </source>
</reference>
<proteinExistence type="predicted"/>
<evidence type="ECO:0000313" key="3">
    <source>
        <dbReference type="EMBL" id="CUH83401.1"/>
    </source>
</evidence>
<feature type="signal peptide" evidence="1">
    <location>
        <begin position="1"/>
        <end position="33"/>
    </location>
</feature>
<organism evidence="3 4">
    <name type="scientific">Thalassovita mediterranea</name>
    <dbReference type="NCBI Taxonomy" id="340021"/>
    <lineage>
        <taxon>Bacteria</taxon>
        <taxon>Pseudomonadati</taxon>
        <taxon>Pseudomonadota</taxon>
        <taxon>Alphaproteobacteria</taxon>
        <taxon>Rhodobacterales</taxon>
        <taxon>Roseobacteraceae</taxon>
        <taxon>Thalassovita</taxon>
    </lineage>
</organism>
<dbReference type="Pfam" id="PF16548">
    <property type="entry name" value="FlgT_N"/>
    <property type="match status" value="1"/>
</dbReference>
<dbReference type="RefSeq" id="WP_058317555.1">
    <property type="nucleotide sequence ID" value="NZ_CYSF01000003.1"/>
</dbReference>
<dbReference type="EMBL" id="CYSF01000003">
    <property type="protein sequence ID" value="CUH83401.1"/>
    <property type="molecule type" value="Genomic_DNA"/>
</dbReference>
<evidence type="ECO:0000313" key="4">
    <source>
        <dbReference type="Proteomes" id="UP000051681"/>
    </source>
</evidence>
<evidence type="ECO:0000256" key="1">
    <source>
        <dbReference type="SAM" id="SignalP"/>
    </source>
</evidence>
<dbReference type="Proteomes" id="UP000051681">
    <property type="component" value="Unassembled WGS sequence"/>
</dbReference>